<evidence type="ECO:0000313" key="4">
    <source>
        <dbReference type="EMBL" id="SCC54136.1"/>
    </source>
</evidence>
<dbReference type="Pfam" id="PF03435">
    <property type="entry name" value="Sacchrp_dh_NADP"/>
    <property type="match status" value="1"/>
</dbReference>
<dbReference type="Gene3D" id="3.30.360.10">
    <property type="entry name" value="Dihydrodipicolinate Reductase, domain 2"/>
    <property type="match status" value="1"/>
</dbReference>
<name>A0A1C4FE15_9BACT</name>
<feature type="domain" description="Saccharopine dehydrogenase NADP binding" evidence="2">
    <location>
        <begin position="4"/>
        <end position="120"/>
    </location>
</feature>
<dbReference type="Proteomes" id="UP000242818">
    <property type="component" value="Unassembled WGS sequence"/>
</dbReference>
<evidence type="ECO:0000256" key="1">
    <source>
        <dbReference type="ARBA" id="ARBA00023002"/>
    </source>
</evidence>
<dbReference type="InterPro" id="IPR005097">
    <property type="entry name" value="Sacchrp_dh_NADP-bd"/>
</dbReference>
<dbReference type="Gene3D" id="3.40.50.720">
    <property type="entry name" value="NAD(P)-binding Rossmann-like Domain"/>
    <property type="match status" value="1"/>
</dbReference>
<dbReference type="OrthoDB" id="973788at2"/>
<proteinExistence type="predicted"/>
<gene>
    <name evidence="4" type="ORF">GA0116948_113110</name>
</gene>
<dbReference type="GO" id="GO:0019878">
    <property type="term" value="P:lysine biosynthetic process via aminoadipic acid"/>
    <property type="evidence" value="ECO:0007669"/>
    <property type="project" value="TreeGrafter"/>
</dbReference>
<evidence type="ECO:0000313" key="5">
    <source>
        <dbReference type="Proteomes" id="UP000242818"/>
    </source>
</evidence>
<evidence type="ECO:0000259" key="2">
    <source>
        <dbReference type="Pfam" id="PF03435"/>
    </source>
</evidence>
<dbReference type="Gene3D" id="1.10.1870.10">
    <property type="entry name" value="Domain 3, Saccharopine reductase"/>
    <property type="match status" value="1"/>
</dbReference>
<keyword evidence="5" id="KW-1185">Reference proteome</keyword>
<organism evidence="4 5">
    <name type="scientific">Chitinophaga costaii</name>
    <dbReference type="NCBI Taxonomy" id="1335309"/>
    <lineage>
        <taxon>Bacteria</taxon>
        <taxon>Pseudomonadati</taxon>
        <taxon>Bacteroidota</taxon>
        <taxon>Chitinophagia</taxon>
        <taxon>Chitinophagales</taxon>
        <taxon>Chitinophagaceae</taxon>
        <taxon>Chitinophaga</taxon>
    </lineage>
</organism>
<accession>A0A1C4FE15</accession>
<dbReference type="InterPro" id="IPR051168">
    <property type="entry name" value="AASS"/>
</dbReference>
<dbReference type="EMBL" id="FMAR01000013">
    <property type="protein sequence ID" value="SCC54136.1"/>
    <property type="molecule type" value="Genomic_DNA"/>
</dbReference>
<dbReference type="PANTHER" id="PTHR11133">
    <property type="entry name" value="SACCHAROPINE DEHYDROGENASE"/>
    <property type="match status" value="1"/>
</dbReference>
<dbReference type="SUPFAM" id="SSF55347">
    <property type="entry name" value="Glyceraldehyde-3-phosphate dehydrogenase-like, C-terminal domain"/>
    <property type="match status" value="1"/>
</dbReference>
<dbReference type="STRING" id="1335309.GA0116948_113110"/>
<keyword evidence="1" id="KW-0560">Oxidoreductase</keyword>
<dbReference type="InterPro" id="IPR036291">
    <property type="entry name" value="NAD(P)-bd_dom_sf"/>
</dbReference>
<feature type="domain" description="Saccharopine dehydrogenase-like C-terminal" evidence="3">
    <location>
        <begin position="126"/>
        <end position="432"/>
    </location>
</feature>
<dbReference type="RefSeq" id="WP_089714203.1">
    <property type="nucleotide sequence ID" value="NZ_FMAR01000013.1"/>
</dbReference>
<dbReference type="Pfam" id="PF16653">
    <property type="entry name" value="Sacchrp_dh_C"/>
    <property type="match status" value="1"/>
</dbReference>
<dbReference type="GO" id="GO:0004753">
    <property type="term" value="F:saccharopine dehydrogenase activity"/>
    <property type="evidence" value="ECO:0007669"/>
    <property type="project" value="TreeGrafter"/>
</dbReference>
<reference evidence="4 5" key="1">
    <citation type="submission" date="2016-08" db="EMBL/GenBank/DDBJ databases">
        <authorList>
            <person name="Seilhamer J.J."/>
        </authorList>
    </citation>
    <scope>NUCLEOTIDE SEQUENCE [LARGE SCALE GENOMIC DNA]</scope>
    <source>
        <strain evidence="4 5">A37T2</strain>
    </source>
</reference>
<dbReference type="AlphaFoldDB" id="A0A1C4FE15"/>
<sequence>MKNILLFGAGRSATVLIDYLLQNAARQKWHVTVADHDLQLVKSKTGKSYYATPVALDVTDATAREPLLAEADLVISLLPPALHILVARDCLRFKKNLLTASYLDDEVKKLQPDIDAAGLLFLYEMGLDPGLDHMSAMKLIHSIEKKGGQIFSFKSYCGGLISPESNDNPWHYKISWNSRNVVLAGSAGAVYKEKGKVKEVSYEQLFDHNKTVQVPSIGKLAYYPNRDSLGYMQSYNLENIHTFQRATLRFPDFCEGWNALVKLGLTRDGDKQATDQLPYFQWASQQVTERTPGLSHEETIAQYLGVSSKSKVIRQLKFLGILNGEEINLGERSNADILQHLLDTKLKMESTDRDLIVMLHEIEFERRNLPTRINSFLIVQGENATHTAMAKTVGLPLGIMAKLLLSDKVGLKGLHIPILPEIYNPVLRELEDFDIKFVESFE</sequence>
<dbReference type="SUPFAM" id="SSF51735">
    <property type="entry name" value="NAD(P)-binding Rossmann-fold domains"/>
    <property type="match status" value="1"/>
</dbReference>
<dbReference type="GO" id="GO:0005737">
    <property type="term" value="C:cytoplasm"/>
    <property type="evidence" value="ECO:0007669"/>
    <property type="project" value="TreeGrafter"/>
</dbReference>
<dbReference type="InterPro" id="IPR032095">
    <property type="entry name" value="Sacchrp_dh-like_C"/>
</dbReference>
<evidence type="ECO:0000259" key="3">
    <source>
        <dbReference type="Pfam" id="PF16653"/>
    </source>
</evidence>
<protein>
    <submittedName>
        <fullName evidence="4">Saccharopine dehydrogenase, NADP-dependent</fullName>
    </submittedName>
</protein>
<dbReference type="PANTHER" id="PTHR11133:SF22">
    <property type="entry name" value="ALPHA-AMINOADIPIC SEMIALDEHYDE SYNTHASE, MITOCHONDRIAL"/>
    <property type="match status" value="1"/>
</dbReference>